<feature type="transmembrane region" description="Helical" evidence="12">
    <location>
        <begin position="53"/>
        <end position="73"/>
    </location>
</feature>
<dbReference type="GeneID" id="30990682"/>
<feature type="transmembrane region" description="Helical" evidence="12">
    <location>
        <begin position="463"/>
        <end position="485"/>
    </location>
</feature>
<evidence type="ECO:0000256" key="5">
    <source>
        <dbReference type="ARBA" id="ARBA00022737"/>
    </source>
</evidence>
<dbReference type="SUPFAM" id="SSF103506">
    <property type="entry name" value="Mitochondrial carrier"/>
    <property type="match status" value="1"/>
</dbReference>
<evidence type="ECO:0000313" key="13">
    <source>
        <dbReference type="EMBL" id="ODV75007.1"/>
    </source>
</evidence>
<evidence type="ECO:0000256" key="2">
    <source>
        <dbReference type="ARBA" id="ARBA00006375"/>
    </source>
</evidence>
<feature type="transmembrane region" description="Helical" evidence="12">
    <location>
        <begin position="342"/>
        <end position="365"/>
    </location>
</feature>
<feature type="transmembrane region" description="Helical" evidence="12">
    <location>
        <begin position="421"/>
        <end position="442"/>
    </location>
</feature>
<feature type="transmembrane region" description="Helical" evidence="12">
    <location>
        <begin position="180"/>
        <end position="202"/>
    </location>
</feature>
<keyword evidence="7 12" id="KW-1133">Transmembrane helix</keyword>
<dbReference type="Pfam" id="PF00153">
    <property type="entry name" value="Mito_carr"/>
    <property type="match status" value="3"/>
</dbReference>
<keyword evidence="4 11" id="KW-0812">Transmembrane</keyword>
<dbReference type="InterPro" id="IPR018108">
    <property type="entry name" value="MCP_transmembrane"/>
</dbReference>
<protein>
    <submittedName>
        <fullName evidence="13">Mitochondrial carrier</fullName>
    </submittedName>
</protein>
<feature type="transmembrane region" description="Helical" evidence="12">
    <location>
        <begin position="827"/>
        <end position="850"/>
    </location>
</feature>
<dbReference type="GO" id="GO:0005315">
    <property type="term" value="F:phosphate transmembrane transporter activity"/>
    <property type="evidence" value="ECO:0007669"/>
    <property type="project" value="InterPro"/>
</dbReference>
<proteinExistence type="inferred from homology"/>
<keyword evidence="3" id="KW-0813">Transport</keyword>
<feature type="repeat" description="Solcar" evidence="11">
    <location>
        <begin position="573"/>
        <end position="657"/>
    </location>
</feature>
<feature type="transmembrane region" description="Helical" evidence="12">
    <location>
        <begin position="80"/>
        <end position="102"/>
    </location>
</feature>
<feature type="transmembrane region" description="Helical" evidence="12">
    <location>
        <begin position="209"/>
        <end position="227"/>
    </location>
</feature>
<dbReference type="PANTHER" id="PTHR45671:SF10">
    <property type="entry name" value="SOLUTE CARRIER FAMILY 25 MEMBER 3"/>
    <property type="match status" value="1"/>
</dbReference>
<evidence type="ECO:0000256" key="4">
    <source>
        <dbReference type="ARBA" id="ARBA00022692"/>
    </source>
</evidence>
<feature type="transmembrane region" description="Helical" evidence="12">
    <location>
        <begin position="253"/>
        <end position="275"/>
    </location>
</feature>
<feature type="repeat" description="Solcar" evidence="11">
    <location>
        <begin position="772"/>
        <end position="856"/>
    </location>
</feature>
<accession>A0A1E4S656</accession>
<reference evidence="13 14" key="1">
    <citation type="journal article" date="2016" name="Proc. Natl. Acad. Sci. U.S.A.">
        <title>Comparative genomics of biotechnologically important yeasts.</title>
        <authorList>
            <person name="Riley R."/>
            <person name="Haridas S."/>
            <person name="Wolfe K.H."/>
            <person name="Lopes M.R."/>
            <person name="Hittinger C.T."/>
            <person name="Goeker M."/>
            <person name="Salamov A.A."/>
            <person name="Wisecaver J.H."/>
            <person name="Long T.M."/>
            <person name="Calvey C.H."/>
            <person name="Aerts A.L."/>
            <person name="Barry K.W."/>
            <person name="Choi C."/>
            <person name="Clum A."/>
            <person name="Coughlan A.Y."/>
            <person name="Deshpande S."/>
            <person name="Douglass A.P."/>
            <person name="Hanson S.J."/>
            <person name="Klenk H.-P."/>
            <person name="LaButti K.M."/>
            <person name="Lapidus A."/>
            <person name="Lindquist E.A."/>
            <person name="Lipzen A.M."/>
            <person name="Meier-Kolthoff J.P."/>
            <person name="Ohm R.A."/>
            <person name="Otillar R.P."/>
            <person name="Pangilinan J.L."/>
            <person name="Peng Y."/>
            <person name="Rokas A."/>
            <person name="Rosa C.A."/>
            <person name="Scheuner C."/>
            <person name="Sibirny A.A."/>
            <person name="Slot J.C."/>
            <person name="Stielow J.B."/>
            <person name="Sun H."/>
            <person name="Kurtzman C.P."/>
            <person name="Blackwell M."/>
            <person name="Grigoriev I.V."/>
            <person name="Jeffries T.W."/>
        </authorList>
    </citation>
    <scope>NUCLEOTIDE SEQUENCE [LARGE SCALE GENOMIC DNA]</scope>
    <source>
        <strain evidence="14">ATCC 18201 / CBS 1600 / BCRC 20928 / JCM 3617 / NBRC 0987 / NRRL Y-1542</strain>
    </source>
</reference>
<dbReference type="EMBL" id="KV453927">
    <property type="protein sequence ID" value="ODV75007.1"/>
    <property type="molecule type" value="Genomic_DNA"/>
</dbReference>
<dbReference type="GO" id="GO:0035434">
    <property type="term" value="P:copper ion transmembrane transport"/>
    <property type="evidence" value="ECO:0007669"/>
    <property type="project" value="UniProtKB-ARBA"/>
</dbReference>
<evidence type="ECO:0000256" key="11">
    <source>
        <dbReference type="PROSITE-ProRule" id="PRU00282"/>
    </source>
</evidence>
<keyword evidence="14" id="KW-1185">Reference proteome</keyword>
<dbReference type="FunFam" id="1.50.40.10:FF:000131">
    <property type="entry name" value="Mitochondrial phosphate carrier protein 2"/>
    <property type="match status" value="1"/>
</dbReference>
<dbReference type="GO" id="GO:1990547">
    <property type="term" value="P:mitochondrial phosphate ion transmembrane transport"/>
    <property type="evidence" value="ECO:0007669"/>
    <property type="project" value="InterPro"/>
</dbReference>
<dbReference type="Gene3D" id="1.20.1740.10">
    <property type="entry name" value="Amino acid/polyamine transporter I"/>
    <property type="match status" value="1"/>
</dbReference>
<dbReference type="PANTHER" id="PTHR45671">
    <property type="entry name" value="SOLUTE CARRIER FAMILY 25 (MITOCHONDRIAL CARRIER PHOSPHATE CARRIER), MEMBER 3, LIKE-RELATED-RELATED"/>
    <property type="match status" value="1"/>
</dbReference>
<dbReference type="InterPro" id="IPR044677">
    <property type="entry name" value="SLC25A3/Pic2/Mir1-like"/>
</dbReference>
<dbReference type="STRING" id="983966.A0A1E4S656"/>
<name>A0A1E4S656_CYBJN</name>
<evidence type="ECO:0000256" key="8">
    <source>
        <dbReference type="ARBA" id="ARBA00023128"/>
    </source>
</evidence>
<keyword evidence="6" id="KW-0999">Mitochondrion inner membrane</keyword>
<evidence type="ECO:0000256" key="3">
    <source>
        <dbReference type="ARBA" id="ARBA00022448"/>
    </source>
</evidence>
<gene>
    <name evidence="13" type="ORF">CYBJADRAFT_172015</name>
</gene>
<evidence type="ECO:0000256" key="7">
    <source>
        <dbReference type="ARBA" id="ARBA00022989"/>
    </source>
</evidence>
<comment type="similarity">
    <text evidence="2">Belongs to the mitochondrial carrier (TC 2.A.29) family.</text>
</comment>
<dbReference type="Pfam" id="PF13520">
    <property type="entry name" value="AA_permease_2"/>
    <property type="match status" value="1"/>
</dbReference>
<feature type="transmembrane region" description="Helical" evidence="12">
    <location>
        <begin position="146"/>
        <end position="168"/>
    </location>
</feature>
<evidence type="ECO:0000256" key="10">
    <source>
        <dbReference type="ARBA" id="ARBA00054508"/>
    </source>
</evidence>
<feature type="transmembrane region" description="Helical" evidence="12">
    <location>
        <begin position="287"/>
        <end position="310"/>
    </location>
</feature>
<dbReference type="OrthoDB" id="427452at2759"/>
<comment type="subcellular location">
    <subcellularLocation>
        <location evidence="1">Mitochondrion inner membrane</location>
        <topology evidence="1">Multi-pass membrane protein</topology>
    </subcellularLocation>
</comment>
<sequence>MSSGSPLLGSSDQHAIYYSSVENNGQMYDDHIVNMDDEILATMGYKQELRRGYSTWEIFGIGFSIMGLLPSIASTLSMGLVCGPVGLVWGWFLSGIFLLTIGLSMSEMASSLPTSGGLYFWVYHFAPRSWKIPMSFFIGITDSMSLVSGLCSVTYGLAVQIISCLNIYDETIECGESLTFQVFVLCILLQTVLTCVSSSALARLQGTTITINCLMILLFVVVLPYGTKKNNGSLNEVSYVFKHFENASDWPNLWSLLQFGMMPAIWTIGSFDACVYMSEEALHPSTAVPIGILGSITACWILGFVINIVICLCMPKDIGHLLNSELSQPLAQILLDNLGREWALTFMVLISVGQFLMGSSVLVAISRQIWSFARDDGLPFADYIKVINEKLATPIRAICISALVSILLGTIVLLGSTAANALFSLSVMSTYLAWVAPQILRFMTKESLFLPGKFYMGHSWSLVVNWIAIVFQVFIILMCCFPDTMHVTAETMNYTIVVNGIAWLISGWYYYYHKKHVYKGPKCNLEGLDDEEVEIIEEIIEGISPVYFIHSPLSTINEEIKDEFKGIKLYSKEYYYTCTLGGILACGPTHSAVTPLDLVKCRRQVDAHLYKSNLEGFRSIIKTEGFGGIFTGVGATAIGYSFQGAGKYGFYEFFKEQYTELMGPEFAKNYNTVVYLAASASAEFLADIMLCPWEAIKVKTQTTIPPYATGVLDGWKKITAAEGVAGLYKGIVPLWLRQIPYTMVKFATFEKVVEAIYSKVLSRPKREYTALQQTGVSFLGGYIAGIFCAIVSHPADVMVSKINNEKKATESVGEATKRIYGKIGFGGLWNGLGVRIVMIGTLTGMQWLIYDSFKAYVGLPTTGGH</sequence>
<evidence type="ECO:0000256" key="6">
    <source>
        <dbReference type="ARBA" id="ARBA00022792"/>
    </source>
</evidence>
<comment type="function">
    <text evidence="10">Transport of phosphate groups from the cytosol to the mitochondrial matrix.</text>
</comment>
<dbReference type="Gene3D" id="1.50.40.10">
    <property type="entry name" value="Mitochondrial carrier domain"/>
    <property type="match status" value="1"/>
</dbReference>
<dbReference type="InterPro" id="IPR023395">
    <property type="entry name" value="MCP_dom_sf"/>
</dbReference>
<dbReference type="GO" id="GO:0005743">
    <property type="term" value="C:mitochondrial inner membrane"/>
    <property type="evidence" value="ECO:0007669"/>
    <property type="project" value="UniProtKB-SubCell"/>
</dbReference>
<dbReference type="AlphaFoldDB" id="A0A1E4S656"/>
<keyword evidence="9 11" id="KW-0472">Membrane</keyword>
<feature type="transmembrane region" description="Helical" evidence="12">
    <location>
        <begin position="395"/>
        <end position="415"/>
    </location>
</feature>
<dbReference type="FunFam" id="1.50.40.10:FF:000076">
    <property type="entry name" value="Mitochondrial phosphate carrier protein 2"/>
    <property type="match status" value="1"/>
</dbReference>
<keyword evidence="8" id="KW-0496">Mitochondrion</keyword>
<dbReference type="PROSITE" id="PS50920">
    <property type="entry name" value="SOLCAR"/>
    <property type="match status" value="3"/>
</dbReference>
<dbReference type="OMA" id="TINCLMI"/>
<dbReference type="InterPro" id="IPR002293">
    <property type="entry name" value="AA/rel_permease1"/>
</dbReference>
<organism evidence="13 14">
    <name type="scientific">Cyberlindnera jadinii (strain ATCC 18201 / CBS 1600 / BCRC 20928 / JCM 3617 / NBRC 0987 / NRRL Y-1542)</name>
    <name type="common">Torula yeast</name>
    <name type="synonym">Candida utilis</name>
    <dbReference type="NCBI Taxonomy" id="983966"/>
    <lineage>
        <taxon>Eukaryota</taxon>
        <taxon>Fungi</taxon>
        <taxon>Dikarya</taxon>
        <taxon>Ascomycota</taxon>
        <taxon>Saccharomycotina</taxon>
        <taxon>Saccharomycetes</taxon>
        <taxon>Phaffomycetales</taxon>
        <taxon>Phaffomycetaceae</taxon>
        <taxon>Cyberlindnera</taxon>
    </lineage>
</organism>
<keyword evidence="5" id="KW-0677">Repeat</keyword>
<dbReference type="RefSeq" id="XP_020072046.1">
    <property type="nucleotide sequence ID" value="XM_020216286.1"/>
</dbReference>
<feature type="repeat" description="Solcar" evidence="11">
    <location>
        <begin position="670"/>
        <end position="755"/>
    </location>
</feature>
<dbReference type="Proteomes" id="UP000094389">
    <property type="component" value="Unassembled WGS sequence"/>
</dbReference>
<feature type="transmembrane region" description="Helical" evidence="12">
    <location>
        <begin position="491"/>
        <end position="512"/>
    </location>
</feature>
<evidence type="ECO:0000313" key="14">
    <source>
        <dbReference type="Proteomes" id="UP000094389"/>
    </source>
</evidence>
<evidence type="ECO:0000256" key="9">
    <source>
        <dbReference type="ARBA" id="ARBA00023136"/>
    </source>
</evidence>
<evidence type="ECO:0000256" key="12">
    <source>
        <dbReference type="SAM" id="Phobius"/>
    </source>
</evidence>
<evidence type="ECO:0000256" key="1">
    <source>
        <dbReference type="ARBA" id="ARBA00004448"/>
    </source>
</evidence>